<reference evidence="13" key="2">
    <citation type="submission" date="2020-09" db="EMBL/GenBank/DDBJ databases">
        <authorList>
            <person name="Sun Q."/>
            <person name="Zhou Y."/>
        </authorList>
    </citation>
    <scope>NUCLEOTIDE SEQUENCE</scope>
    <source>
        <strain evidence="13">CGMCC 1.12181</strain>
    </source>
</reference>
<keyword evidence="3 8" id="KW-1134">Transmembrane beta strand</keyword>
<feature type="domain" description="TonB-dependent receptor plug" evidence="12">
    <location>
        <begin position="64"/>
        <end position="172"/>
    </location>
</feature>
<comment type="subcellular location">
    <subcellularLocation>
        <location evidence="1 8">Cell outer membrane</location>
        <topology evidence="1 8">Multi-pass membrane protein</topology>
    </subcellularLocation>
</comment>
<comment type="similarity">
    <text evidence="8 9">Belongs to the TonB-dependent receptor family.</text>
</comment>
<dbReference type="AlphaFoldDB" id="A0A917FN87"/>
<evidence type="ECO:0000256" key="6">
    <source>
        <dbReference type="ARBA" id="ARBA00023136"/>
    </source>
</evidence>
<feature type="signal peptide" evidence="10">
    <location>
        <begin position="1"/>
        <end position="32"/>
    </location>
</feature>
<feature type="domain" description="TonB-dependent receptor-like beta-barrel" evidence="11">
    <location>
        <begin position="375"/>
        <end position="832"/>
    </location>
</feature>
<dbReference type="Proteomes" id="UP000605253">
    <property type="component" value="Unassembled WGS sequence"/>
</dbReference>
<evidence type="ECO:0000313" key="14">
    <source>
        <dbReference type="Proteomes" id="UP000605253"/>
    </source>
</evidence>
<evidence type="ECO:0000313" key="13">
    <source>
        <dbReference type="EMBL" id="GGF92490.1"/>
    </source>
</evidence>
<dbReference type="Gene3D" id="2.40.170.20">
    <property type="entry name" value="TonB-dependent receptor, beta-barrel domain"/>
    <property type="match status" value="1"/>
</dbReference>
<dbReference type="PANTHER" id="PTHR47234:SF2">
    <property type="entry name" value="TONB-DEPENDENT RECEPTOR"/>
    <property type="match status" value="1"/>
</dbReference>
<dbReference type="PROSITE" id="PS52016">
    <property type="entry name" value="TONB_DEPENDENT_REC_3"/>
    <property type="match status" value="1"/>
</dbReference>
<dbReference type="SUPFAM" id="SSF56935">
    <property type="entry name" value="Porins"/>
    <property type="match status" value="1"/>
</dbReference>
<proteinExistence type="inferred from homology"/>
<keyword evidence="7 8" id="KW-0998">Cell outer membrane</keyword>
<dbReference type="InterPro" id="IPR036942">
    <property type="entry name" value="Beta-barrel_TonB_sf"/>
</dbReference>
<evidence type="ECO:0000256" key="2">
    <source>
        <dbReference type="ARBA" id="ARBA00022448"/>
    </source>
</evidence>
<evidence type="ECO:0000256" key="4">
    <source>
        <dbReference type="ARBA" id="ARBA00022692"/>
    </source>
</evidence>
<dbReference type="GO" id="GO:0009279">
    <property type="term" value="C:cell outer membrane"/>
    <property type="evidence" value="ECO:0007669"/>
    <property type="project" value="UniProtKB-SubCell"/>
</dbReference>
<name>A0A917FN87_9GAMM</name>
<evidence type="ECO:0000256" key="7">
    <source>
        <dbReference type="ARBA" id="ARBA00023237"/>
    </source>
</evidence>
<evidence type="ECO:0000259" key="11">
    <source>
        <dbReference type="Pfam" id="PF00593"/>
    </source>
</evidence>
<reference evidence="13" key="1">
    <citation type="journal article" date="2014" name="Int. J. Syst. Evol. Microbiol.">
        <title>Complete genome sequence of Corynebacterium casei LMG S-19264T (=DSM 44701T), isolated from a smear-ripened cheese.</title>
        <authorList>
            <consortium name="US DOE Joint Genome Institute (JGI-PGF)"/>
            <person name="Walter F."/>
            <person name="Albersmeier A."/>
            <person name="Kalinowski J."/>
            <person name="Ruckert C."/>
        </authorList>
    </citation>
    <scope>NUCLEOTIDE SEQUENCE</scope>
    <source>
        <strain evidence="13">CGMCC 1.12181</strain>
    </source>
</reference>
<dbReference type="PANTHER" id="PTHR47234">
    <property type="match status" value="1"/>
</dbReference>
<accession>A0A917FN87</accession>
<evidence type="ECO:0000256" key="1">
    <source>
        <dbReference type="ARBA" id="ARBA00004571"/>
    </source>
</evidence>
<keyword evidence="5 9" id="KW-0798">TonB box</keyword>
<keyword evidence="14" id="KW-1185">Reference proteome</keyword>
<comment type="caution">
    <text evidence="13">The sequence shown here is derived from an EMBL/GenBank/DDBJ whole genome shotgun (WGS) entry which is preliminary data.</text>
</comment>
<keyword evidence="2 8" id="KW-0813">Transport</keyword>
<dbReference type="RefSeq" id="WP_229728267.1">
    <property type="nucleotide sequence ID" value="NZ_BAABJF010000015.1"/>
</dbReference>
<feature type="chain" id="PRO_5037181313" evidence="10">
    <location>
        <begin position="33"/>
        <end position="869"/>
    </location>
</feature>
<dbReference type="InterPro" id="IPR037066">
    <property type="entry name" value="Plug_dom_sf"/>
</dbReference>
<protein>
    <submittedName>
        <fullName evidence="13">Outer membrane protein</fullName>
    </submittedName>
</protein>
<dbReference type="Pfam" id="PF07715">
    <property type="entry name" value="Plug"/>
    <property type="match status" value="1"/>
</dbReference>
<evidence type="ECO:0000256" key="5">
    <source>
        <dbReference type="ARBA" id="ARBA00023077"/>
    </source>
</evidence>
<keyword evidence="10" id="KW-0732">Signal</keyword>
<dbReference type="CDD" id="cd01347">
    <property type="entry name" value="ligand_gated_channel"/>
    <property type="match status" value="1"/>
</dbReference>
<dbReference type="InterPro" id="IPR012910">
    <property type="entry name" value="Plug_dom"/>
</dbReference>
<organism evidence="13 14">
    <name type="scientific">Marinicella pacifica</name>
    <dbReference type="NCBI Taxonomy" id="1171543"/>
    <lineage>
        <taxon>Bacteria</taxon>
        <taxon>Pseudomonadati</taxon>
        <taxon>Pseudomonadota</taxon>
        <taxon>Gammaproteobacteria</taxon>
        <taxon>Lysobacterales</taxon>
        <taxon>Marinicellaceae</taxon>
        <taxon>Marinicella</taxon>
    </lineage>
</organism>
<dbReference type="EMBL" id="BMEO01000004">
    <property type="protein sequence ID" value="GGF92490.1"/>
    <property type="molecule type" value="Genomic_DNA"/>
</dbReference>
<dbReference type="Pfam" id="PF00593">
    <property type="entry name" value="TonB_dep_Rec_b-barrel"/>
    <property type="match status" value="1"/>
</dbReference>
<evidence type="ECO:0000256" key="8">
    <source>
        <dbReference type="PROSITE-ProRule" id="PRU01360"/>
    </source>
</evidence>
<dbReference type="InterPro" id="IPR039426">
    <property type="entry name" value="TonB-dep_rcpt-like"/>
</dbReference>
<sequence>MKMKRNPISNAVYKALLTGFVASSALGTAALAQQDTDDDQSVEEQGKITVTGSRIKRSDVEGALPVTVITREQLELSGESNAADYIRNLTFNSSGSYRPQSGNAAQGESNVSLRGLGSSRTLVLVDGRRLPKSPTTGSSQNLSVIPMGAIERIEVLTDGASAVYGSDAIGGVINIITRTDFQGAEIMLGGYEVSIPNKGGEREEGSILFGTSSDTTNVLAGVSWNDREIVFGRDYPWVSQGASVYGNSFTTFNPVSIDDLNWTTLACDFPGTGFFTVPNSNSLTGERCAYDFNLTAANDASTENKSFYARAKHQVNDNWSVWANTTFTQAESFGRYAPVPDSNSPYADGSGVLMPADSPNNPTNPNSPIYDPNLGLSPQGIWWWHRFDALGNRDTTHKTQMLDMEIGTTGQIGVAEVEFGVRTTDNRTDDIGKNYLLRSVADALIADGSYLLYDPYSTPQDVLNQMKITIFRNTKYDQDEYFGSVAFDMFELADGPGQFFIGAEYREEKYLDQYDPQSESGMVGGSAGNSAGGNRDVTSVFFETLLPVYDGFEISLAGRYDDYSDFGDNFSPKASFRWQPIDNLTLRASYGQGFRAPTLDVLTQKTSFSAAFLRDERTCVNQGQPADCEVQVTAYIQSNPDLMPEESDQYTFGFAYEPLDWMNFTLDYWNIEIDNRIKYFGVPTIVSAQENGDPLPAGLGCERAPNGSVSVCYAGYGNEGFIESSGIDFNMRVNYDLFGGTMSSNLQVSHLLDQSVDGGRDLVESPGTPANRAVLQNLFGYGDWSFAYNINYIGSQDEDAVSEAVGSWTTHDVQLNYHTPWNGKITLGANNVGEKYPPIGQGFLDGQDYDYNLYNGFGRVTYLRYTQTF</sequence>
<gene>
    <name evidence="13" type="ORF">GCM10011365_12110</name>
</gene>
<evidence type="ECO:0000256" key="9">
    <source>
        <dbReference type="RuleBase" id="RU003357"/>
    </source>
</evidence>
<keyword evidence="4 8" id="KW-0812">Transmembrane</keyword>
<evidence type="ECO:0000256" key="10">
    <source>
        <dbReference type="SAM" id="SignalP"/>
    </source>
</evidence>
<dbReference type="InterPro" id="IPR000531">
    <property type="entry name" value="Beta-barrel_TonB"/>
</dbReference>
<keyword evidence="6 8" id="KW-0472">Membrane</keyword>
<dbReference type="Gene3D" id="2.170.130.10">
    <property type="entry name" value="TonB-dependent receptor, plug domain"/>
    <property type="match status" value="1"/>
</dbReference>
<evidence type="ECO:0000256" key="3">
    <source>
        <dbReference type="ARBA" id="ARBA00022452"/>
    </source>
</evidence>
<evidence type="ECO:0000259" key="12">
    <source>
        <dbReference type="Pfam" id="PF07715"/>
    </source>
</evidence>